<dbReference type="Gene3D" id="3.20.20.80">
    <property type="entry name" value="Glycosidases"/>
    <property type="match status" value="1"/>
</dbReference>
<dbReference type="Pfam" id="PF00704">
    <property type="entry name" value="Glyco_hydro_18"/>
    <property type="match status" value="1"/>
</dbReference>
<dbReference type="RefSeq" id="WP_345225874.1">
    <property type="nucleotide sequence ID" value="NZ_BAAAXE010000013.1"/>
</dbReference>
<dbReference type="InterPro" id="IPR001223">
    <property type="entry name" value="Glyco_hydro18_cat"/>
</dbReference>
<protein>
    <submittedName>
        <fullName evidence="3">Glycosyl hydrolase family 18 protein</fullName>
    </submittedName>
</protein>
<evidence type="ECO:0000256" key="1">
    <source>
        <dbReference type="SAM" id="SignalP"/>
    </source>
</evidence>
<evidence type="ECO:0000313" key="3">
    <source>
        <dbReference type="EMBL" id="MFB9523214.1"/>
    </source>
</evidence>
<dbReference type="PROSITE" id="PS51910">
    <property type="entry name" value="GH18_2"/>
    <property type="match status" value="1"/>
</dbReference>
<dbReference type="GO" id="GO:0016787">
    <property type="term" value="F:hydrolase activity"/>
    <property type="evidence" value="ECO:0007669"/>
    <property type="project" value="UniProtKB-KW"/>
</dbReference>
<evidence type="ECO:0000313" key="4">
    <source>
        <dbReference type="Proteomes" id="UP001589718"/>
    </source>
</evidence>
<dbReference type="Proteomes" id="UP001589718">
    <property type="component" value="Unassembled WGS sequence"/>
</dbReference>
<organism evidence="3 4">
    <name type="scientific">Streptomyces cremeus</name>
    <dbReference type="NCBI Taxonomy" id="66881"/>
    <lineage>
        <taxon>Bacteria</taxon>
        <taxon>Bacillati</taxon>
        <taxon>Actinomycetota</taxon>
        <taxon>Actinomycetes</taxon>
        <taxon>Kitasatosporales</taxon>
        <taxon>Streptomycetaceae</taxon>
        <taxon>Streptomyces</taxon>
    </lineage>
</organism>
<keyword evidence="3" id="KW-0378">Hydrolase</keyword>
<gene>
    <name evidence="3" type="ORF">ACFFTU_25050</name>
</gene>
<evidence type="ECO:0000259" key="2">
    <source>
        <dbReference type="PROSITE" id="PS51910"/>
    </source>
</evidence>
<reference evidence="3 4" key="1">
    <citation type="submission" date="2024-09" db="EMBL/GenBank/DDBJ databases">
        <authorList>
            <person name="Sun Q."/>
            <person name="Mori K."/>
        </authorList>
    </citation>
    <scope>NUCLEOTIDE SEQUENCE [LARGE SCALE GENOMIC DNA]</scope>
    <source>
        <strain evidence="3 4">JCM 4362</strain>
    </source>
</reference>
<accession>A0ABV5PJF8</accession>
<dbReference type="PANTHER" id="PTHR46066">
    <property type="entry name" value="CHITINASE DOMAIN-CONTAINING PROTEIN 1 FAMILY MEMBER"/>
    <property type="match status" value="1"/>
</dbReference>
<feature type="signal peptide" evidence="1">
    <location>
        <begin position="1"/>
        <end position="23"/>
    </location>
</feature>
<proteinExistence type="predicted"/>
<feature type="chain" id="PRO_5045061173" evidence="1">
    <location>
        <begin position="24"/>
        <end position="349"/>
    </location>
</feature>
<dbReference type="EMBL" id="JBHMCR010000017">
    <property type="protein sequence ID" value="MFB9523214.1"/>
    <property type="molecule type" value="Genomic_DNA"/>
</dbReference>
<dbReference type="SUPFAM" id="SSF51445">
    <property type="entry name" value="(Trans)glycosidases"/>
    <property type="match status" value="1"/>
</dbReference>
<dbReference type="InterPro" id="IPR017853">
    <property type="entry name" value="GH"/>
</dbReference>
<keyword evidence="4" id="KW-1185">Reference proteome</keyword>
<sequence>MNTTLPALLLALGAVAAVPPAPGAVPAAPEAAPTARTSSAWLPYWDQETGYRDALAHADQLHTVSPFWYRARAADRVDPHDGAEDTRIVDGLHKAGIKVVPTVMETLPAGVLAAILTDPKRRATHLRTLLAVAERGDYDGLELDYETIAPTPDPAYRKVRAGYAALVTDLCAALHTKRKTCAVAVTPQTGGSGRIWDYPALGRAADRVRLMAYNLHWEGGRPGPLSTPRWYDRILAHATAVIPRAKIETALPAYGWDWTPGGPTRHVTWKEAEALRERTGAPYRLDPDAGSPHFSYEDQGRRRTVWYQDARGVAAHLPVLRKHGITRTGLWALGFEDPGVWKVLAGGRP</sequence>
<dbReference type="InterPro" id="IPR011583">
    <property type="entry name" value="Chitinase_II/V-like_cat"/>
</dbReference>
<dbReference type="InterPro" id="IPR029070">
    <property type="entry name" value="Chitinase_insertion_sf"/>
</dbReference>
<name>A0ABV5PJF8_STRCM</name>
<dbReference type="Gene3D" id="3.10.50.10">
    <property type="match status" value="1"/>
</dbReference>
<comment type="caution">
    <text evidence="3">The sequence shown here is derived from an EMBL/GenBank/DDBJ whole genome shotgun (WGS) entry which is preliminary data.</text>
</comment>
<dbReference type="SMART" id="SM00636">
    <property type="entry name" value="Glyco_18"/>
    <property type="match status" value="1"/>
</dbReference>
<dbReference type="PANTHER" id="PTHR46066:SF2">
    <property type="entry name" value="CHITINASE DOMAIN-CONTAINING PROTEIN 1"/>
    <property type="match status" value="1"/>
</dbReference>
<feature type="domain" description="GH18" evidence="2">
    <location>
        <begin position="39"/>
        <end position="349"/>
    </location>
</feature>
<keyword evidence="1" id="KW-0732">Signal</keyword>